<sequence>MWHGTHVAGIAAAATDNGAGVAGVAPNARIQHSRIMGVNGRAYTSDQAAGIAWSAGVPVPGVPANPTPAHVVNYSEGFYSATCPRVLQDAINAAHARNVPVVAAAGNFGANAVGTSPANCLGAIVVGATANGNVMTGYSNWGPMLDVLAPGGAIGSDVWSTVNTGAYTQVGPGYGPLNGTSMAAPHVSGIIAMMKERNPNLTVEQIRTILKDTGSNVNGYRFVNAPRAVSAVADTRGFPLIGAIGAYYYAHGAAATFGTPTSAEFPLRDGGAGQNFSRNFTIYWTARTGAYPVNFSGGIGARYRAGGYENGYGYPLFAETAITGGAMQKFALADGR</sequence>
<dbReference type="InterPro" id="IPR000209">
    <property type="entry name" value="Peptidase_S8/S53_dom"/>
</dbReference>
<name>A0A9D1ZPZ9_9MICC</name>
<organism evidence="7 8">
    <name type="scientific">Candidatus Rothia avicola</name>
    <dbReference type="NCBI Taxonomy" id="2840478"/>
    <lineage>
        <taxon>Bacteria</taxon>
        <taxon>Bacillati</taxon>
        <taxon>Actinomycetota</taxon>
        <taxon>Actinomycetes</taxon>
        <taxon>Micrococcales</taxon>
        <taxon>Micrococcaceae</taxon>
        <taxon>Rothia</taxon>
    </lineage>
</organism>
<dbReference type="InterPro" id="IPR023828">
    <property type="entry name" value="Peptidase_S8_Ser-AS"/>
</dbReference>
<dbReference type="SUPFAM" id="SSF52743">
    <property type="entry name" value="Subtilisin-like"/>
    <property type="match status" value="1"/>
</dbReference>
<feature type="domain" description="Peptidase S8/S53" evidence="6">
    <location>
        <begin position="2"/>
        <end position="215"/>
    </location>
</feature>
<keyword evidence="4" id="KW-0720">Serine protease</keyword>
<comment type="caution">
    <text evidence="7">The sequence shown here is derived from an EMBL/GenBank/DDBJ whole genome shotgun (WGS) entry which is preliminary data.</text>
</comment>
<dbReference type="GO" id="GO:0004252">
    <property type="term" value="F:serine-type endopeptidase activity"/>
    <property type="evidence" value="ECO:0007669"/>
    <property type="project" value="InterPro"/>
</dbReference>
<dbReference type="InterPro" id="IPR036852">
    <property type="entry name" value="Peptidase_S8/S53_dom_sf"/>
</dbReference>
<comment type="caution">
    <text evidence="5">Lacks conserved residue(s) required for the propagation of feature annotation.</text>
</comment>
<evidence type="ECO:0000259" key="6">
    <source>
        <dbReference type="Pfam" id="PF00082"/>
    </source>
</evidence>
<dbReference type="Gene3D" id="3.40.50.200">
    <property type="entry name" value="Peptidase S8/S53 domain"/>
    <property type="match status" value="1"/>
</dbReference>
<dbReference type="Pfam" id="PF08310">
    <property type="entry name" value="LGFP"/>
    <property type="match status" value="1"/>
</dbReference>
<dbReference type="PROSITE" id="PS00138">
    <property type="entry name" value="SUBTILASE_SER"/>
    <property type="match status" value="1"/>
</dbReference>
<dbReference type="GO" id="GO:0006508">
    <property type="term" value="P:proteolysis"/>
    <property type="evidence" value="ECO:0007669"/>
    <property type="project" value="UniProtKB-KW"/>
</dbReference>
<dbReference type="Proteomes" id="UP000824134">
    <property type="component" value="Unassembled WGS sequence"/>
</dbReference>
<evidence type="ECO:0000313" key="7">
    <source>
        <dbReference type="EMBL" id="HIY94296.1"/>
    </source>
</evidence>
<keyword evidence="3" id="KW-0378">Hydrolase</keyword>
<dbReference type="PANTHER" id="PTHR43806">
    <property type="entry name" value="PEPTIDASE S8"/>
    <property type="match status" value="1"/>
</dbReference>
<reference evidence="7" key="1">
    <citation type="journal article" date="2021" name="PeerJ">
        <title>Extensive microbial diversity within the chicken gut microbiome revealed by metagenomics and culture.</title>
        <authorList>
            <person name="Gilroy R."/>
            <person name="Ravi A."/>
            <person name="Getino M."/>
            <person name="Pursley I."/>
            <person name="Horton D.L."/>
            <person name="Alikhan N.F."/>
            <person name="Baker D."/>
            <person name="Gharbi K."/>
            <person name="Hall N."/>
            <person name="Watson M."/>
            <person name="Adriaenssens E.M."/>
            <person name="Foster-Nyarko E."/>
            <person name="Jarju S."/>
            <person name="Secka A."/>
            <person name="Antonio M."/>
            <person name="Oren A."/>
            <person name="Chaudhuri R.R."/>
            <person name="La Ragione R."/>
            <person name="Hildebrand F."/>
            <person name="Pallen M.J."/>
        </authorList>
    </citation>
    <scope>NUCLEOTIDE SEQUENCE</scope>
    <source>
        <strain evidence="7">ChiHjej12B11-9195</strain>
    </source>
</reference>
<dbReference type="PROSITE" id="PS51892">
    <property type="entry name" value="SUBTILASE"/>
    <property type="match status" value="1"/>
</dbReference>
<accession>A0A9D1ZPZ9</accession>
<dbReference type="InterPro" id="IPR022398">
    <property type="entry name" value="Peptidase_S8_His-AS"/>
</dbReference>
<evidence type="ECO:0000256" key="2">
    <source>
        <dbReference type="ARBA" id="ARBA00022670"/>
    </source>
</evidence>
<keyword evidence="2" id="KW-0645">Protease</keyword>
<gene>
    <name evidence="7" type="ORF">H9821_01335</name>
</gene>
<reference evidence="7" key="2">
    <citation type="submission" date="2021-04" db="EMBL/GenBank/DDBJ databases">
        <authorList>
            <person name="Gilroy R."/>
        </authorList>
    </citation>
    <scope>NUCLEOTIDE SEQUENCE</scope>
    <source>
        <strain evidence="7">ChiHjej12B11-9195</strain>
    </source>
</reference>
<dbReference type="InterPro" id="IPR013207">
    <property type="entry name" value="LGFP"/>
</dbReference>
<dbReference type="PANTHER" id="PTHR43806:SF11">
    <property type="entry name" value="CEREVISIN-RELATED"/>
    <property type="match status" value="1"/>
</dbReference>
<evidence type="ECO:0000256" key="4">
    <source>
        <dbReference type="ARBA" id="ARBA00022825"/>
    </source>
</evidence>
<evidence type="ECO:0000256" key="3">
    <source>
        <dbReference type="ARBA" id="ARBA00022801"/>
    </source>
</evidence>
<dbReference type="EMBL" id="DXCN01000012">
    <property type="protein sequence ID" value="HIY94296.1"/>
    <property type="molecule type" value="Genomic_DNA"/>
</dbReference>
<evidence type="ECO:0000313" key="8">
    <source>
        <dbReference type="Proteomes" id="UP000824134"/>
    </source>
</evidence>
<dbReference type="Pfam" id="PF00082">
    <property type="entry name" value="Peptidase_S8"/>
    <property type="match status" value="1"/>
</dbReference>
<dbReference type="AlphaFoldDB" id="A0A9D1ZPZ9"/>
<dbReference type="PROSITE" id="PS00137">
    <property type="entry name" value="SUBTILASE_HIS"/>
    <property type="match status" value="1"/>
</dbReference>
<dbReference type="InterPro" id="IPR050131">
    <property type="entry name" value="Peptidase_S8_subtilisin-like"/>
</dbReference>
<evidence type="ECO:0000256" key="1">
    <source>
        <dbReference type="ARBA" id="ARBA00011073"/>
    </source>
</evidence>
<protein>
    <submittedName>
        <fullName evidence="7">S8 family serine peptidase</fullName>
    </submittedName>
</protein>
<proteinExistence type="inferred from homology"/>
<comment type="similarity">
    <text evidence="1 5">Belongs to the peptidase S8 family.</text>
</comment>
<evidence type="ECO:0000256" key="5">
    <source>
        <dbReference type="PROSITE-ProRule" id="PRU01240"/>
    </source>
</evidence>